<dbReference type="KEGG" id="kbi:30206408"/>
<dbReference type="RefSeq" id="XP_065725717.1">
    <property type="nucleotide sequence ID" value="XM_065869645.1"/>
</dbReference>
<evidence type="ECO:0000256" key="2">
    <source>
        <dbReference type="SAM" id="MobiDB-lite"/>
    </source>
</evidence>
<feature type="region of interest" description="Disordered" evidence="2">
    <location>
        <begin position="1"/>
        <end position="246"/>
    </location>
</feature>
<organism evidence="3 4">
    <name type="scientific">Kwoniella bestiolae CBS 10118</name>
    <dbReference type="NCBI Taxonomy" id="1296100"/>
    <lineage>
        <taxon>Eukaryota</taxon>
        <taxon>Fungi</taxon>
        <taxon>Dikarya</taxon>
        <taxon>Basidiomycota</taxon>
        <taxon>Agaricomycotina</taxon>
        <taxon>Tremellomycetes</taxon>
        <taxon>Tremellales</taxon>
        <taxon>Cryptococcaceae</taxon>
        <taxon>Kwoniella</taxon>
    </lineage>
</organism>
<feature type="coiled-coil region" evidence="1">
    <location>
        <begin position="345"/>
        <end position="379"/>
    </location>
</feature>
<evidence type="ECO:0008006" key="5">
    <source>
        <dbReference type="Google" id="ProtNLM"/>
    </source>
</evidence>
<reference evidence="3" key="1">
    <citation type="submission" date="2013-07" db="EMBL/GenBank/DDBJ databases">
        <authorList>
            <consortium name="The Broad Institute Genome Sequencing Platform"/>
            <person name="Cuomo C."/>
            <person name="Litvintseva A."/>
            <person name="Chen Y."/>
            <person name="Heitman J."/>
            <person name="Sun S."/>
            <person name="Springer D."/>
            <person name="Dromer F."/>
            <person name="Young S.K."/>
            <person name="Zeng Q."/>
            <person name="Gargeya S."/>
            <person name="Fitzgerald M."/>
            <person name="Abouelleil A."/>
            <person name="Alvarado L."/>
            <person name="Berlin A.M."/>
            <person name="Chapman S.B."/>
            <person name="Dewar J."/>
            <person name="Goldberg J."/>
            <person name="Griggs A."/>
            <person name="Gujja S."/>
            <person name="Hansen M."/>
            <person name="Howarth C."/>
            <person name="Imamovic A."/>
            <person name="Larimer J."/>
            <person name="McCowan C."/>
            <person name="Murphy C."/>
            <person name="Pearson M."/>
            <person name="Priest M."/>
            <person name="Roberts A."/>
            <person name="Saif S."/>
            <person name="Shea T."/>
            <person name="Sykes S."/>
            <person name="Wortman J."/>
            <person name="Nusbaum C."/>
            <person name="Birren B."/>
        </authorList>
    </citation>
    <scope>NUCLEOTIDE SEQUENCE</scope>
    <source>
        <strain evidence="3">CBS 10118</strain>
    </source>
</reference>
<gene>
    <name evidence="3" type="ORF">I302_103306</name>
</gene>
<feature type="compositionally biased region" description="Low complexity" evidence="2">
    <location>
        <begin position="201"/>
        <end position="226"/>
    </location>
</feature>
<feature type="compositionally biased region" description="Pro residues" evidence="2">
    <location>
        <begin position="233"/>
        <end position="243"/>
    </location>
</feature>
<evidence type="ECO:0000313" key="4">
    <source>
        <dbReference type="Proteomes" id="UP000092730"/>
    </source>
</evidence>
<dbReference type="GeneID" id="30206408"/>
<accession>A0AAJ8M863</accession>
<dbReference type="GO" id="GO:0005634">
    <property type="term" value="C:nucleus"/>
    <property type="evidence" value="ECO:0007669"/>
    <property type="project" value="TreeGrafter"/>
</dbReference>
<feature type="compositionally biased region" description="Low complexity" evidence="2">
    <location>
        <begin position="17"/>
        <end position="51"/>
    </location>
</feature>
<dbReference type="Pfam" id="PF10253">
    <property type="entry name" value="PRCC"/>
    <property type="match status" value="1"/>
</dbReference>
<dbReference type="Proteomes" id="UP000092730">
    <property type="component" value="Chromosome 2"/>
</dbReference>
<feature type="compositionally biased region" description="Low complexity" evidence="2">
    <location>
        <begin position="119"/>
        <end position="149"/>
    </location>
</feature>
<evidence type="ECO:0000313" key="3">
    <source>
        <dbReference type="EMBL" id="WVW81315.1"/>
    </source>
</evidence>
<dbReference type="InterPro" id="IPR018800">
    <property type="entry name" value="PRCC"/>
</dbReference>
<feature type="compositionally biased region" description="Acidic residues" evidence="2">
    <location>
        <begin position="81"/>
        <end position="90"/>
    </location>
</feature>
<dbReference type="PANTHER" id="PTHR13621">
    <property type="entry name" value="PROLINE-RICH PROTEIN PRCC"/>
    <property type="match status" value="1"/>
</dbReference>
<keyword evidence="1" id="KW-0175">Coiled coil</keyword>
<dbReference type="PANTHER" id="PTHR13621:SF2">
    <property type="entry name" value="PROLINE-RICH PROTEIN PRCC"/>
    <property type="match status" value="1"/>
</dbReference>
<protein>
    <recommendedName>
        <fullName evidence="5">Mitotic checkpoint regulator, MAD2B-interacting-domain-containing protein</fullName>
    </recommendedName>
</protein>
<reference evidence="3" key="2">
    <citation type="submission" date="2024-02" db="EMBL/GenBank/DDBJ databases">
        <title>Comparative genomics of Cryptococcus and Kwoniella reveals pathogenesis evolution and contrasting modes of karyotype evolution via chromosome fusion or intercentromeric recombination.</title>
        <authorList>
            <person name="Coelho M.A."/>
            <person name="David-Palma M."/>
            <person name="Shea T."/>
            <person name="Bowers K."/>
            <person name="McGinley-Smith S."/>
            <person name="Mohammad A.W."/>
            <person name="Gnirke A."/>
            <person name="Yurkov A.M."/>
            <person name="Nowrousian M."/>
            <person name="Sun S."/>
            <person name="Cuomo C.A."/>
            <person name="Heitman J."/>
        </authorList>
    </citation>
    <scope>NUCLEOTIDE SEQUENCE</scope>
    <source>
        <strain evidence="3">CBS 10118</strain>
    </source>
</reference>
<dbReference type="AlphaFoldDB" id="A0AAJ8M863"/>
<sequence length="411" mass="44658">MLLANYASDSDSDAGSDVEPSVKPSKTTTTVPPTRTAIPSSSTSAAKPALPKAKKPVKITLGLPKAGTDDAEDVVKNGGDDKDEVDEDGERESKKPKIAGGKGGSSLLGMLPPPKRKLPTSTTSTSKASSLKVNKSMATPSSSASASTSKINIPKPVLSSTRAIVADDDDEDDEKDKLLPPSLARKAQKKKEEEQLDLFGLSTTPAAAHPSSSSSSSTLKPTLISSAPLAPDYIPPAPTPNDPYPGYYQLPSGEWRAYDPAYYASFFVPPSAEEEETEDGRVGKHWNEFKDGQFKDDILEVNAINGVEEARREEERAGLMKKRKINENEFEYKPIGQVKGLASQRHQLTSLLNTAYTQREELEDRIAQNKKNMRMAGTKYDPLVLRSSQVSEGSRNKDVIEREINMNFMRT</sequence>
<dbReference type="EMBL" id="CP144542">
    <property type="protein sequence ID" value="WVW81315.1"/>
    <property type="molecule type" value="Genomic_DNA"/>
</dbReference>
<name>A0AAJ8M863_9TREE</name>
<keyword evidence="4" id="KW-1185">Reference proteome</keyword>
<evidence type="ECO:0000256" key="1">
    <source>
        <dbReference type="SAM" id="Coils"/>
    </source>
</evidence>
<proteinExistence type="predicted"/>